<reference evidence="2" key="1">
    <citation type="submission" date="2020-11" db="EMBL/GenBank/DDBJ databases">
        <authorList>
            <person name="Tran Van P."/>
        </authorList>
    </citation>
    <scope>NUCLEOTIDE SEQUENCE</scope>
</reference>
<dbReference type="EMBL" id="OE005725">
    <property type="protein sequence ID" value="CAD7462190.1"/>
    <property type="molecule type" value="Genomic_DNA"/>
</dbReference>
<evidence type="ECO:0000313" key="2">
    <source>
        <dbReference type="EMBL" id="CAD7462190.1"/>
    </source>
</evidence>
<feature type="region of interest" description="Disordered" evidence="1">
    <location>
        <begin position="254"/>
        <end position="294"/>
    </location>
</feature>
<name>A0A7R9NZK1_9NEOP</name>
<sequence>MEGFTPTLNESVCRAGIFGRIPMDSESMRTSPQHCTIASSTFAPSSVDCEIGTLDYSITEAGLSSHFAVVTNERKKEPLPRRSSDGSWVDRTGLAKTRCVGRMVSEVYETRRSELKSLSDVLTPRKCGILLVKAFWKSIPVVSKLKTSPRVGFPNSGVLWVAAYGKILIYKDSSAELYENDGYRVIAWSVTWCHCSKRAEEKGEGGAFNVWPFMFYSIAALSRAAVFYVPSPTRDLAPATTHNLRQRRPVRVYSVPRSRASSDGTWAPVRASGQWTSQPPPRGRRARISPWKAS</sequence>
<protein>
    <submittedName>
        <fullName evidence="2">Uncharacterized protein</fullName>
    </submittedName>
</protein>
<dbReference type="AlphaFoldDB" id="A0A7R9NZK1"/>
<proteinExistence type="predicted"/>
<organism evidence="2">
    <name type="scientific">Timema tahoe</name>
    <dbReference type="NCBI Taxonomy" id="61484"/>
    <lineage>
        <taxon>Eukaryota</taxon>
        <taxon>Metazoa</taxon>
        <taxon>Ecdysozoa</taxon>
        <taxon>Arthropoda</taxon>
        <taxon>Hexapoda</taxon>
        <taxon>Insecta</taxon>
        <taxon>Pterygota</taxon>
        <taxon>Neoptera</taxon>
        <taxon>Polyneoptera</taxon>
        <taxon>Phasmatodea</taxon>
        <taxon>Timematodea</taxon>
        <taxon>Timematoidea</taxon>
        <taxon>Timematidae</taxon>
        <taxon>Timema</taxon>
    </lineage>
</organism>
<gene>
    <name evidence="2" type="ORF">TTEB3V08_LOCUS10084</name>
</gene>
<evidence type="ECO:0000256" key="1">
    <source>
        <dbReference type="SAM" id="MobiDB-lite"/>
    </source>
</evidence>
<accession>A0A7R9NZK1</accession>